<protein>
    <submittedName>
        <fullName evidence="1">Uncharacterized protein</fullName>
    </submittedName>
</protein>
<sequence>MSVTRGLYGARLITARNGILGNCPSALLHPW</sequence>
<dbReference type="Proteomes" id="UP001225644">
    <property type="component" value="Unassembled WGS sequence"/>
</dbReference>
<evidence type="ECO:0000313" key="1">
    <source>
        <dbReference type="EMBL" id="MDQ0286491.1"/>
    </source>
</evidence>
<comment type="caution">
    <text evidence="1">The sequence shown here is derived from an EMBL/GenBank/DDBJ whole genome shotgun (WGS) entry which is preliminary data.</text>
</comment>
<evidence type="ECO:0000313" key="2">
    <source>
        <dbReference type="Proteomes" id="UP001225644"/>
    </source>
</evidence>
<accession>A0ABU0B3H7</accession>
<proteinExistence type="predicted"/>
<organism evidence="1 2">
    <name type="scientific">Desulfofundulus luciae</name>
    <dbReference type="NCBI Taxonomy" id="74702"/>
    <lineage>
        <taxon>Bacteria</taxon>
        <taxon>Bacillati</taxon>
        <taxon>Bacillota</taxon>
        <taxon>Clostridia</taxon>
        <taxon>Eubacteriales</taxon>
        <taxon>Peptococcaceae</taxon>
        <taxon>Desulfofundulus</taxon>
    </lineage>
</organism>
<name>A0ABU0B3H7_9FIRM</name>
<dbReference type="EMBL" id="JAUSUX010000010">
    <property type="protein sequence ID" value="MDQ0286491.1"/>
    <property type="molecule type" value="Genomic_DNA"/>
</dbReference>
<keyword evidence="2" id="KW-1185">Reference proteome</keyword>
<reference evidence="1 2" key="1">
    <citation type="submission" date="2023-07" db="EMBL/GenBank/DDBJ databases">
        <title>Genomic Encyclopedia of Type Strains, Phase IV (KMG-IV): sequencing the most valuable type-strain genomes for metagenomic binning, comparative biology and taxonomic classification.</title>
        <authorList>
            <person name="Goeker M."/>
        </authorList>
    </citation>
    <scope>NUCLEOTIDE SEQUENCE [LARGE SCALE GENOMIC DNA]</scope>
    <source>
        <strain evidence="1 2">DSM 12396</strain>
    </source>
</reference>
<gene>
    <name evidence="1" type="ORF">J2Z49_001605</name>
</gene>